<dbReference type="EMBL" id="JACEIO010000062">
    <property type="protein sequence ID" value="MBA4538674.1"/>
    <property type="molecule type" value="Genomic_DNA"/>
</dbReference>
<organism evidence="3 4">
    <name type="scientific">Bacillus aquiflavi</name>
    <dbReference type="NCBI Taxonomy" id="2672567"/>
    <lineage>
        <taxon>Bacteria</taxon>
        <taxon>Bacillati</taxon>
        <taxon>Bacillota</taxon>
        <taxon>Bacilli</taxon>
        <taxon>Bacillales</taxon>
        <taxon>Bacillaceae</taxon>
        <taxon>Bacillus</taxon>
    </lineage>
</organism>
<dbReference type="EMBL" id="JAAIWN010000064">
    <property type="protein sequence ID" value="NEY83034.1"/>
    <property type="molecule type" value="Genomic_DNA"/>
</dbReference>
<dbReference type="RefSeq" id="WP_163243435.1">
    <property type="nucleotide sequence ID" value="NZ_CP082780.1"/>
</dbReference>
<keyword evidence="1" id="KW-0472">Membrane</keyword>
<keyword evidence="4" id="KW-1185">Reference proteome</keyword>
<reference evidence="3 4" key="1">
    <citation type="submission" date="2020-02" db="EMBL/GenBank/DDBJ databases">
        <title>Bacillus aquiflavi sp. nov., isolated from yellow water of strong flavor Chinese baijiu in Yibin region of China.</title>
        <authorList>
            <person name="Xie J."/>
        </authorList>
    </citation>
    <scope>NUCLEOTIDE SEQUENCE [LARGE SCALE GENOMIC DNA]</scope>
    <source>
        <strain evidence="3 4">3H-10</strain>
    </source>
</reference>
<evidence type="ECO:0000256" key="1">
    <source>
        <dbReference type="SAM" id="Phobius"/>
    </source>
</evidence>
<comment type="caution">
    <text evidence="3">The sequence shown here is derived from an EMBL/GenBank/DDBJ whole genome shotgun (WGS) entry which is preliminary data.</text>
</comment>
<dbReference type="Proteomes" id="UP000570010">
    <property type="component" value="Unassembled WGS sequence"/>
</dbReference>
<dbReference type="Proteomes" id="UP000472971">
    <property type="component" value="Unassembled WGS sequence"/>
</dbReference>
<dbReference type="InterPro" id="IPR045385">
    <property type="entry name" value="DUF6526"/>
</dbReference>
<keyword evidence="1" id="KW-0812">Transmembrane</keyword>
<proteinExistence type="predicted"/>
<evidence type="ECO:0000313" key="4">
    <source>
        <dbReference type="Proteomes" id="UP000472971"/>
    </source>
</evidence>
<keyword evidence="1" id="KW-1133">Transmembrane helix</keyword>
<gene>
    <name evidence="3" type="ORF">G4D64_16410</name>
    <name evidence="2" type="ORF">H1Z61_16470</name>
</gene>
<evidence type="ECO:0000313" key="3">
    <source>
        <dbReference type="EMBL" id="NEY83034.1"/>
    </source>
</evidence>
<evidence type="ECO:0000313" key="5">
    <source>
        <dbReference type="Proteomes" id="UP000570010"/>
    </source>
</evidence>
<sequence length="144" mass="17198">MKEQSFHNHTRYQPLQHFIWLPLSLSMLVCTIGYVIYQIMNDAFSLQLLFLLGLVVLAIIPGMLARIYAITLQDRLIRTEEQLRYYMLTKKRIDPRITIKQMIALLFASDEEYVRLVDRAVAENLSPREIKREIHVWRRDDHRV</sequence>
<dbReference type="AlphaFoldDB" id="A0A6B3W6J4"/>
<dbReference type="Pfam" id="PF20136">
    <property type="entry name" value="DUF6526"/>
    <property type="match status" value="1"/>
</dbReference>
<protein>
    <submittedName>
        <fullName evidence="3">Uncharacterized protein</fullName>
    </submittedName>
</protein>
<accession>A0A6B3W6J4</accession>
<feature type="transmembrane region" description="Helical" evidence="1">
    <location>
        <begin position="20"/>
        <end position="40"/>
    </location>
</feature>
<reference evidence="2 5" key="2">
    <citation type="submission" date="2020-07" db="EMBL/GenBank/DDBJ databases">
        <authorList>
            <person name="Feng H."/>
        </authorList>
    </citation>
    <scope>NUCLEOTIDE SEQUENCE [LARGE SCALE GENOMIC DNA]</scope>
    <source>
        <strain evidence="2">S-12</strain>
        <strain evidence="5">s-12</strain>
    </source>
</reference>
<evidence type="ECO:0000313" key="2">
    <source>
        <dbReference type="EMBL" id="MBA4538674.1"/>
    </source>
</evidence>
<name>A0A6B3W6J4_9BACI</name>
<feature type="transmembrane region" description="Helical" evidence="1">
    <location>
        <begin position="46"/>
        <end position="69"/>
    </location>
</feature>